<dbReference type="PANTHER" id="PTHR19446">
    <property type="entry name" value="REVERSE TRANSCRIPTASES"/>
    <property type="match status" value="1"/>
</dbReference>
<feature type="region of interest" description="Disordered" evidence="1">
    <location>
        <begin position="986"/>
        <end position="1006"/>
    </location>
</feature>
<dbReference type="EMBL" id="LSRX01000689">
    <property type="protein sequence ID" value="OLP90893.1"/>
    <property type="molecule type" value="Genomic_DNA"/>
</dbReference>
<keyword evidence="3" id="KW-1185">Reference proteome</keyword>
<dbReference type="GO" id="GO:0003964">
    <property type="term" value="F:RNA-directed DNA polymerase activity"/>
    <property type="evidence" value="ECO:0007669"/>
    <property type="project" value="UniProtKB-KW"/>
</dbReference>
<protein>
    <submittedName>
        <fullName evidence="2">RNA-directed DNA polymerase from mobile element jockey</fullName>
    </submittedName>
</protein>
<dbReference type="InterPro" id="IPR012337">
    <property type="entry name" value="RNaseH-like_sf"/>
</dbReference>
<evidence type="ECO:0000313" key="3">
    <source>
        <dbReference type="Proteomes" id="UP000186817"/>
    </source>
</evidence>
<dbReference type="OrthoDB" id="409645at2759"/>
<organism evidence="2 3">
    <name type="scientific">Symbiodinium microadriaticum</name>
    <name type="common">Dinoflagellate</name>
    <name type="synonym">Zooxanthella microadriatica</name>
    <dbReference type="NCBI Taxonomy" id="2951"/>
    <lineage>
        <taxon>Eukaryota</taxon>
        <taxon>Sar</taxon>
        <taxon>Alveolata</taxon>
        <taxon>Dinophyceae</taxon>
        <taxon>Suessiales</taxon>
        <taxon>Symbiodiniaceae</taxon>
        <taxon>Symbiodinium</taxon>
    </lineage>
</organism>
<keyword evidence="2" id="KW-0695">RNA-directed DNA polymerase</keyword>
<dbReference type="Gene3D" id="3.30.420.10">
    <property type="entry name" value="Ribonuclease H-like superfamily/Ribonuclease H"/>
    <property type="match status" value="1"/>
</dbReference>
<dbReference type="GO" id="GO:0003676">
    <property type="term" value="F:nucleic acid binding"/>
    <property type="evidence" value="ECO:0007669"/>
    <property type="project" value="InterPro"/>
</dbReference>
<dbReference type="Proteomes" id="UP000186817">
    <property type="component" value="Unassembled WGS sequence"/>
</dbReference>
<dbReference type="InterPro" id="IPR036397">
    <property type="entry name" value="RNaseH_sf"/>
</dbReference>
<reference evidence="2 3" key="1">
    <citation type="submission" date="2016-02" db="EMBL/GenBank/DDBJ databases">
        <title>Genome analysis of coral dinoflagellate symbionts highlights evolutionary adaptations to a symbiotic lifestyle.</title>
        <authorList>
            <person name="Aranda M."/>
            <person name="Li Y."/>
            <person name="Liew Y.J."/>
            <person name="Baumgarten S."/>
            <person name="Simakov O."/>
            <person name="Wilson M."/>
            <person name="Piel J."/>
            <person name="Ashoor H."/>
            <person name="Bougouffa S."/>
            <person name="Bajic V.B."/>
            <person name="Ryu T."/>
            <person name="Ravasi T."/>
            <person name="Bayer T."/>
            <person name="Micklem G."/>
            <person name="Kim H."/>
            <person name="Bhak J."/>
            <person name="Lajeunesse T.C."/>
            <person name="Voolstra C.R."/>
        </authorList>
    </citation>
    <scope>NUCLEOTIDE SEQUENCE [LARGE SCALE GENOMIC DNA]</scope>
    <source>
        <strain evidence="2 3">CCMP2467</strain>
    </source>
</reference>
<name>A0A1Q9D6T3_SYMMI</name>
<evidence type="ECO:0000256" key="1">
    <source>
        <dbReference type="SAM" id="MobiDB-lite"/>
    </source>
</evidence>
<sequence length="3147" mass="344809">MQITLRYVRQRSGPSLLTLQIRSHGRLCFARLLPPLSCMPAIQYVAAYCSEGEVLGVVDLRPIEAGVHVIQVQEGATPAARIGLAVQQYGEPRVERPLSARLAQGQIQVLHREHVVDPYLPLSAAQPAPIVVLTRRSHLAAGFCDPNLPVAPDEDQFSAADTLDFSPAEPSGTVRLHAVAACSWMCGLLSVLQPRAVVLFLPLLFVAAVQEPVGSGSLPAASADRSWQVVKHHPGLASVEEHSTIGRSWPMLDARETLGIAFDGQTGLPEFRFCLWSPADWGCFFLPGSSAPAVLRERLFEAKVALGRSDCVLWDPLPHDRAIHLVATSPDQALVTVVADTGKEYLCLDVSRQRFGASLLSALQALCPDRCFRISEAVRTPVRHGDVIRVFDDRPANCRPPQFFVPRFTLSPMLDVGTQVVYITSVDMGTIRLRVPAGVETSELERALVVWLGRQRCLGSRLVKLDLDVSVPVYCLPRRGRSTLVVGLIDLADTIMDTVVHVVDSAGLEELVCEVLREPWRPHSAFWNDILERGPVCVSCWQVSAGSSSGGVPVSMVTLGHDLVIAAEHLGIQWQQDSTALTRHAATQTSAAFWPMRASPLFSSAMPVPRRADGCSFDERHGAEGTLFHLECPHMQELVRVQLWNPFQGPSLFDVLRADSADVLLSKLLAAGHDPLRRVLYVAFDTQSTVVDLVSVPPSSGRWWIVRDGISRELLRPVTTWVEEAMMQGQVVPARAQAHWGAQQEAPRQTRRLAAAVAATQRGVRGDGVFDWTVPRQYGDAAHIIHYLSGLCPPFVFWLLHYRGRGSVICATAGQMDWQYLAQEAHEAFLSPSFLQGAFGIQHNSRVFAYGSELVAPPHGTILHLVRTGARPSSSSQSTVWDSPAELPWIPQFEYNLCLGPRHEGPIQEGRPGTLATPPASEELHASLAYMQHLLGGLEQSVGKCQVVATALESCQAPQGSAHANGATTGDEAQYIAINPTCVLAEESDEEAPDGPTEPSSPDLTDLQAPTPISNIEHGIDARVGIVQRPSDSSLARTSAPLRGDYEPLIGAFDQCLIPQLQRTVSACLSEVDMEQPATPMIPAGCPFTIHNPFTSRSQCKVMSEAIPSPQVIPTGASHCMAVMAVFVNRIALLLTVGYMTGWDVRRIDPPPGLPANLAVHSELSCLLRDGDVLDVSLAESETSPYLIRNPAELKNNVLWTCRVVLQAPAFVRIWSPRLRPPILVCIPAGECWEPADSTFSGDFRISHPGRWVPARWTPCSLPHLVQASEETDSANVLFEDSSGVLCVTFDKQVTPFDIMHGTADSCRGVRVLGNFHVGAHAPLELRDGDVVVTGPLTHADEAAWPDLRSAVSPSLIGRALVWMSCLSTASRFGCIISLLLTPALGASTSGSTHLQSRSRSPHREATARCPSPRIGYWRPECRHQMSMVATRSECHFQVLCPFRGWGTPVPYTRTLESQQLMEAVHRDSGSWAVGALPLGGSHMEHFTVILPLPPAPLVTVLLHTAGTSRAVLLPSCSTLRHISDYLVSCANVPGMSVLVPPALKRVGGYEDEMVRLRHGDTFELEAGPWHPFCRHHEAAEIPDLHHLPHLNVWHMPFVIRSGGWVSVWSTHRDGTSCHSRHWIPDGALWSPRWLQLSTDGRPLADGRWVPAAYLPDHHVSFVEQPEPQAVHVLLSQPYDSAATACRRLLLDSSAERTALNRISEEWQLRPDLHARVVVNWPRNGDVMVPRVLWRAFQYSFLSANVARLTRRPVWGFLGLLSLLSFAEGVTVSPLQASIASGVVEQPPADGALHAVALAMIGAKWRSRLLLTLPVVGAMVVPPAEQQQTPPVPIGKHPWRVPQHLRLCGESVEHCSRARLLSPFCGEGDEVEISPDTPVEDLHVSLSSEEPYWYGELMPVWPAIWPHTAVYMPIPWQLAVLTPRRTDLEWLLAHLRRITPGPVISVHPPAAARSKDDLERGAIDWRSGDVVLAFQCGGTAAAYELPVFFSPAHVRYTALWSHDFVVQCDLTLLIWRVGRPPAETVMPPPARWVSSEQTFTGVDSNELPPLRDGDTVFHGDEEEPNPAYRQYPWVIVTLTVCRFSWRACSLALAGVWSLSLDFPDSGPVRSYGRPSDSFSATDSDLRTVKVFRSAVTLPAGRARGMLSCCLAQLSCYLAALGVPVWVRQGDVWQCDLTSVCDLQARLHSLWWSRPLRDSLPVTFPRSYHAAWGSLPSWSGGVPESLLISTDGSGIHGGSWAFVVRAYFGSTWYRVGWDAMALAATPWLPASGHLPYNQTSYISELIALQAAAIWCTAAIDKWQMCMHASPANVTVVVDNSAALQVAAGHAAATQATASTTRVLWQAVQSRVNTTFRHVHSHVGVMVNTLVDGLAGLRLPCPLVLQEADHACAFLATLPGPQLFGQVEYRQLVVLEIGTHEGTVRVRSVDKASEFWNELKLAVLRAPSYRGLLFGVDANADFFASDDDEHLIGHLLAAGEPGRNDMRLHAVMQSQERKLASKIHALARRDKAAHFLSLTQAATDLWHSEGRPMEALTKLRWASRKAAEKRAVFAAGGYDIDAQLEEQFRAQEGGRCVTPQQIATEFAGWVDSHAPPCPAALPTLLELEHLCRRQQAAKAPGPDLILNELWRAFPAYAGQWFWQVCTQIALTGHEPFHFKMALICALYKKGPAALPQNYRSTALLNGMAKVWHSHLRTTVGQSVLKGYSPFQLGGRRGIPVGFAVSAYRCAAELSHAAGRSLAVLFIDIQAAYYEASRRLVFQGDDLAAPDEGLCREHLAPLALELLRSGALEAIGMPVEERHLLQDCVECSHWRLVTSDHIYMLPLEDHGQGTALPMLFLEPYSLWPCGIFAASVLLKALLTTRSGRLLALMERSYSWDFPRLASIAISTLQAIKFRVNLGTGKTEAILDIRGPHAKRVRGELLGGSSSLALTGNLALRLAPEYRYLGVVQTPHDTGRRDTELCARRACSAWAHGRSLLSSSFIPWVLKTSWMSGRILPAAYATLATWSARAWSPLTGFYERAARTLIGSWQFGHFLTGPLLGAVLGLLTPGHAAVIARVRLVVQLVTVAPPELFDLFDAAWNRATPWRETLADSLHTISVAMSLSDSRRSVASIAFVRQHAQALKKTCRRLSRKAYGIVLPTLPAASA</sequence>
<evidence type="ECO:0000313" key="2">
    <source>
        <dbReference type="EMBL" id="OLP90893.1"/>
    </source>
</evidence>
<keyword evidence="2" id="KW-0808">Transferase</keyword>
<dbReference type="SUPFAM" id="SSF53098">
    <property type="entry name" value="Ribonuclease H-like"/>
    <property type="match status" value="1"/>
</dbReference>
<accession>A0A1Q9D6T3</accession>
<proteinExistence type="predicted"/>
<keyword evidence="2" id="KW-0548">Nucleotidyltransferase</keyword>
<comment type="caution">
    <text evidence="2">The sequence shown here is derived from an EMBL/GenBank/DDBJ whole genome shotgun (WGS) entry which is preliminary data.</text>
</comment>
<gene>
    <name evidence="2" type="primary">pol</name>
    <name evidence="2" type="ORF">AK812_SmicGene27476</name>
</gene>